<organism evidence="3 4">
    <name type="scientific">Olsenella profusa F0195</name>
    <dbReference type="NCBI Taxonomy" id="1125712"/>
    <lineage>
        <taxon>Bacteria</taxon>
        <taxon>Bacillati</taxon>
        <taxon>Actinomycetota</taxon>
        <taxon>Coriobacteriia</taxon>
        <taxon>Coriobacteriales</taxon>
        <taxon>Atopobiaceae</taxon>
        <taxon>Olsenella</taxon>
    </lineage>
</organism>
<dbReference type="PATRIC" id="fig|1125712.3.peg.1190"/>
<keyword evidence="2" id="KW-0472">Membrane</keyword>
<dbReference type="AlphaFoldDB" id="U2TPD0"/>
<accession>U2TPD0</accession>
<evidence type="ECO:0000256" key="1">
    <source>
        <dbReference type="SAM" id="MobiDB-lite"/>
    </source>
</evidence>
<keyword evidence="2" id="KW-1133">Transmembrane helix</keyword>
<feature type="transmembrane region" description="Helical" evidence="2">
    <location>
        <begin position="20"/>
        <end position="48"/>
    </location>
</feature>
<evidence type="ECO:0000313" key="3">
    <source>
        <dbReference type="EMBL" id="ERL08290.1"/>
    </source>
</evidence>
<comment type="caution">
    <text evidence="3">The sequence shown here is derived from an EMBL/GenBank/DDBJ whole genome shotgun (WGS) entry which is preliminary data.</text>
</comment>
<gene>
    <name evidence="3" type="ORF">HMPREF1316_0055</name>
</gene>
<evidence type="ECO:0000256" key="2">
    <source>
        <dbReference type="SAM" id="Phobius"/>
    </source>
</evidence>
<feature type="region of interest" description="Disordered" evidence="1">
    <location>
        <begin position="61"/>
        <end position="80"/>
    </location>
</feature>
<protein>
    <submittedName>
        <fullName evidence="3">Uncharacterized protein</fullName>
    </submittedName>
</protein>
<proteinExistence type="predicted"/>
<keyword evidence="4" id="KW-1185">Reference proteome</keyword>
<keyword evidence="2" id="KW-0812">Transmembrane</keyword>
<evidence type="ECO:0000313" key="4">
    <source>
        <dbReference type="Proteomes" id="UP000016638"/>
    </source>
</evidence>
<sequence length="145" mass="15753">MLPKTEGVTPPRIRIGVVRIRVVATVAIRIVAFVALVGGVVMGALVALPIRRPVSCGAPGMRRLLSRPPRTGGDGAPLGRASLPAGGASLRWRRPWLLTGRPLYRARWPPRRWPGGRLARCGAWVRAPPPRGSLCHDAIARPCWW</sequence>
<dbReference type="Proteomes" id="UP000016638">
    <property type="component" value="Unassembled WGS sequence"/>
</dbReference>
<dbReference type="EMBL" id="AWEZ01000045">
    <property type="protein sequence ID" value="ERL08290.1"/>
    <property type="molecule type" value="Genomic_DNA"/>
</dbReference>
<name>U2TPD0_9ACTN</name>
<dbReference type="STRING" id="1125712.HMPREF1316_0055"/>
<reference evidence="3 4" key="1">
    <citation type="submission" date="2013-08" db="EMBL/GenBank/DDBJ databases">
        <authorList>
            <person name="Durkin A.S."/>
            <person name="Haft D.R."/>
            <person name="McCorrison J."/>
            <person name="Torralba M."/>
            <person name="Gillis M."/>
            <person name="Haft D.H."/>
            <person name="Methe B."/>
            <person name="Sutton G."/>
            <person name="Nelson K.E."/>
        </authorList>
    </citation>
    <scope>NUCLEOTIDE SEQUENCE [LARGE SCALE GENOMIC DNA]</scope>
    <source>
        <strain evidence="3 4">F0195</strain>
    </source>
</reference>